<keyword evidence="3" id="KW-1185">Reference proteome</keyword>
<dbReference type="Proteomes" id="UP000290288">
    <property type="component" value="Unassembled WGS sequence"/>
</dbReference>
<dbReference type="OrthoDB" id="3058688at2759"/>
<feature type="compositionally biased region" description="Low complexity" evidence="1">
    <location>
        <begin position="101"/>
        <end position="111"/>
    </location>
</feature>
<feature type="region of interest" description="Disordered" evidence="1">
    <location>
        <begin position="1"/>
        <end position="39"/>
    </location>
</feature>
<organism evidence="2 3">
    <name type="scientific">Candolleomyces aberdarensis</name>
    <dbReference type="NCBI Taxonomy" id="2316362"/>
    <lineage>
        <taxon>Eukaryota</taxon>
        <taxon>Fungi</taxon>
        <taxon>Dikarya</taxon>
        <taxon>Basidiomycota</taxon>
        <taxon>Agaricomycotina</taxon>
        <taxon>Agaricomycetes</taxon>
        <taxon>Agaricomycetidae</taxon>
        <taxon>Agaricales</taxon>
        <taxon>Agaricineae</taxon>
        <taxon>Psathyrellaceae</taxon>
        <taxon>Candolleomyces</taxon>
    </lineage>
</organism>
<evidence type="ECO:0000256" key="1">
    <source>
        <dbReference type="SAM" id="MobiDB-lite"/>
    </source>
</evidence>
<reference evidence="2 3" key="1">
    <citation type="submission" date="2019-01" db="EMBL/GenBank/DDBJ databases">
        <title>Draft genome sequence of Psathyrella aberdarensis IHI B618.</title>
        <authorList>
            <person name="Buettner E."/>
            <person name="Kellner H."/>
        </authorList>
    </citation>
    <scope>NUCLEOTIDE SEQUENCE [LARGE SCALE GENOMIC DNA]</scope>
    <source>
        <strain evidence="2 3">IHI B618</strain>
    </source>
</reference>
<feature type="compositionally biased region" description="Polar residues" evidence="1">
    <location>
        <begin position="308"/>
        <end position="317"/>
    </location>
</feature>
<feature type="compositionally biased region" description="Basic and acidic residues" evidence="1">
    <location>
        <begin position="79"/>
        <end position="98"/>
    </location>
</feature>
<proteinExistence type="predicted"/>
<feature type="compositionally biased region" description="Low complexity" evidence="1">
    <location>
        <begin position="124"/>
        <end position="147"/>
    </location>
</feature>
<gene>
    <name evidence="2" type="ORF">EST38_g12065</name>
</gene>
<feature type="compositionally biased region" description="Polar residues" evidence="1">
    <location>
        <begin position="268"/>
        <end position="288"/>
    </location>
</feature>
<feature type="region of interest" description="Disordered" evidence="1">
    <location>
        <begin position="55"/>
        <end position="329"/>
    </location>
</feature>
<name>A0A4Q2D413_9AGAR</name>
<feature type="compositionally biased region" description="Basic and acidic residues" evidence="1">
    <location>
        <begin position="55"/>
        <end position="66"/>
    </location>
</feature>
<feature type="compositionally biased region" description="Acidic residues" evidence="1">
    <location>
        <begin position="206"/>
        <end position="240"/>
    </location>
</feature>
<sequence>MASQDTAPGRSSTSGSRSAVRNRVPTKVLAGLGARRTSQEVKAANLAAAAAAKTAREKAQARHESIQQRIGELEDELQREDTQRKKVATRPDLHEKMVADTAPAATGPGTKKATKKQQEPSGKTLKIIIKLASAKAATTSAQAAESAVDAGIEPDTPSGDVDPPSIGAGAGGGEVEGEAASESSQAASPSSASMEEASSFVPFNNEFEDSSDREDDSDYEENGEDEDESEEQEQEADDSASDGNCQKGRPLSKSRQTKGTKAGKGLSYRTSVNARRETSSTSAISKAVQNKLLKRKERAEDSDDVNVGASTSSTNNHVRSKRSRYEEPSGLLKGFRSAVVKKKRASTSSRQSQSLASDANDTDEYNGGVFDHDEDESLLMLARDSKAKSLTRGSKPQTKVRVIEPEPVTLPLAITRRKFKKEQCKKSNLPFPAAHVNRCLVLWNQRFKSTLIAWNATLRQPFSSGTLLSTEVKLVREKVFGSLAPLDKDDDHWHIVEIVAGDFLLNWRSEIGKTAITVTVAIFRSELMDKIEEGEGNEAGVEAARYLLDDHRFAYGNPDAEEDESAQPFQSPFILQTFSSHLRQVIHAAKDYKISGDAIGALGLCAAAVERALTLIRDGHVSINQWPPALLPPVQAVDAGDSGPGAPRAGGSNLKLKGLAGSGRRRKANFTPFSESAWGSHTRAFADTAAQLSDDHWNSITEEAITDDIQQTIDALQLVGDSDDEDVLAAGGKGRANRNSRANLRM</sequence>
<protein>
    <submittedName>
        <fullName evidence="2">Uncharacterized protein</fullName>
    </submittedName>
</protein>
<evidence type="ECO:0000313" key="2">
    <source>
        <dbReference type="EMBL" id="RXW13789.1"/>
    </source>
</evidence>
<feature type="compositionally biased region" description="Low complexity" evidence="1">
    <location>
        <begin position="346"/>
        <end position="357"/>
    </location>
</feature>
<accession>A0A4Q2D413</accession>
<comment type="caution">
    <text evidence="2">The sequence shown here is derived from an EMBL/GenBank/DDBJ whole genome shotgun (WGS) entry which is preliminary data.</text>
</comment>
<feature type="compositionally biased region" description="Polar residues" evidence="1">
    <location>
        <begin position="1"/>
        <end position="19"/>
    </location>
</feature>
<evidence type="ECO:0000313" key="3">
    <source>
        <dbReference type="Proteomes" id="UP000290288"/>
    </source>
</evidence>
<dbReference type="AlphaFoldDB" id="A0A4Q2D413"/>
<dbReference type="EMBL" id="SDEE01000831">
    <property type="protein sequence ID" value="RXW13789.1"/>
    <property type="molecule type" value="Genomic_DNA"/>
</dbReference>
<feature type="compositionally biased region" description="Low complexity" evidence="1">
    <location>
        <begin position="178"/>
        <end position="199"/>
    </location>
</feature>
<feature type="region of interest" description="Disordered" evidence="1">
    <location>
        <begin position="342"/>
        <end position="367"/>
    </location>
</feature>